<dbReference type="Proteomes" id="UP000608890">
    <property type="component" value="Unassembled WGS sequence"/>
</dbReference>
<evidence type="ECO:0000256" key="1">
    <source>
        <dbReference type="SAM" id="MobiDB-lite"/>
    </source>
</evidence>
<name>A0A917TF02_9ACTN</name>
<sequence>MAGRAPRAGGREPGPDRAGPESSAPRGRLAQPVRQALVTHLEAELADGESGGGAHAPSVADGGRDDYRRPPRGVPAVVLAATAAGIDRYGCRPAKVRRYAPT</sequence>
<dbReference type="EMBL" id="BMNB01000001">
    <property type="protein sequence ID" value="GGM20235.1"/>
    <property type="molecule type" value="Genomic_DNA"/>
</dbReference>
<evidence type="ECO:0000313" key="3">
    <source>
        <dbReference type="Proteomes" id="UP000608890"/>
    </source>
</evidence>
<reference evidence="2" key="2">
    <citation type="submission" date="2020-09" db="EMBL/GenBank/DDBJ databases">
        <authorList>
            <person name="Sun Q."/>
            <person name="Zhou Y."/>
        </authorList>
    </citation>
    <scope>NUCLEOTIDE SEQUENCE</scope>
    <source>
        <strain evidence="2">CGMCC 4.7312</strain>
    </source>
</reference>
<gene>
    <name evidence="2" type="ORF">GCM10011608_01000</name>
</gene>
<feature type="region of interest" description="Disordered" evidence="1">
    <location>
        <begin position="1"/>
        <end position="72"/>
    </location>
</feature>
<keyword evidence="3" id="KW-1185">Reference proteome</keyword>
<accession>A0A917TF02</accession>
<proteinExistence type="predicted"/>
<protein>
    <submittedName>
        <fullName evidence="2">Uncharacterized protein</fullName>
    </submittedName>
</protein>
<organism evidence="2 3">
    <name type="scientific">Micromonospora sonchi</name>
    <dbReference type="NCBI Taxonomy" id="1763543"/>
    <lineage>
        <taxon>Bacteria</taxon>
        <taxon>Bacillati</taxon>
        <taxon>Actinomycetota</taxon>
        <taxon>Actinomycetes</taxon>
        <taxon>Micromonosporales</taxon>
        <taxon>Micromonosporaceae</taxon>
        <taxon>Micromonospora</taxon>
    </lineage>
</organism>
<dbReference type="AlphaFoldDB" id="A0A917TF02"/>
<feature type="compositionally biased region" description="Basic and acidic residues" evidence="1">
    <location>
        <begin position="9"/>
        <end position="19"/>
    </location>
</feature>
<evidence type="ECO:0000313" key="2">
    <source>
        <dbReference type="EMBL" id="GGM20235.1"/>
    </source>
</evidence>
<reference evidence="2" key="1">
    <citation type="journal article" date="2014" name="Int. J. Syst. Evol. Microbiol.">
        <title>Complete genome sequence of Corynebacterium casei LMG S-19264T (=DSM 44701T), isolated from a smear-ripened cheese.</title>
        <authorList>
            <consortium name="US DOE Joint Genome Institute (JGI-PGF)"/>
            <person name="Walter F."/>
            <person name="Albersmeier A."/>
            <person name="Kalinowski J."/>
            <person name="Ruckert C."/>
        </authorList>
    </citation>
    <scope>NUCLEOTIDE SEQUENCE</scope>
    <source>
        <strain evidence="2">CGMCC 4.7312</strain>
    </source>
</reference>
<comment type="caution">
    <text evidence="2">The sequence shown here is derived from an EMBL/GenBank/DDBJ whole genome shotgun (WGS) entry which is preliminary data.</text>
</comment>